<protein>
    <submittedName>
        <fullName evidence="2">Uncharacterized protein</fullName>
    </submittedName>
</protein>
<accession>A0A8J2SM10</accession>
<dbReference type="AlphaFoldDB" id="A0A8J2SM10"/>
<dbReference type="EMBL" id="CAKKNE010000005">
    <property type="protein sequence ID" value="CAH0375568.1"/>
    <property type="molecule type" value="Genomic_DNA"/>
</dbReference>
<evidence type="ECO:0000313" key="3">
    <source>
        <dbReference type="Proteomes" id="UP000789595"/>
    </source>
</evidence>
<keyword evidence="1" id="KW-0472">Membrane</keyword>
<evidence type="ECO:0000256" key="1">
    <source>
        <dbReference type="SAM" id="Phobius"/>
    </source>
</evidence>
<keyword evidence="3" id="KW-1185">Reference proteome</keyword>
<keyword evidence="1" id="KW-1133">Transmembrane helix</keyword>
<comment type="caution">
    <text evidence="2">The sequence shown here is derived from an EMBL/GenBank/DDBJ whole genome shotgun (WGS) entry which is preliminary data.</text>
</comment>
<dbReference type="Proteomes" id="UP000789595">
    <property type="component" value="Unassembled WGS sequence"/>
</dbReference>
<reference evidence="2" key="1">
    <citation type="submission" date="2021-11" db="EMBL/GenBank/DDBJ databases">
        <authorList>
            <consortium name="Genoscope - CEA"/>
            <person name="William W."/>
        </authorList>
    </citation>
    <scope>NUCLEOTIDE SEQUENCE</scope>
</reference>
<sequence>MCRAPPKLVTVKHAVDGPYAAALRSDAYRLSCGTFAVFTVLSLLYRRDEMSTEALIHACIGPLQSYASYMGDVHLLGRGHNYWPDLVLAPLVSLWAMKLYGALPAFRRSAGFSVSCFALALYRNHKCRADDWVLFHIFWHALPLTLYAGLFVDGPDVLIAKGLCVALLVLQATSSNRLAPKLRRP</sequence>
<organism evidence="2 3">
    <name type="scientific">Pelagomonas calceolata</name>
    <dbReference type="NCBI Taxonomy" id="35677"/>
    <lineage>
        <taxon>Eukaryota</taxon>
        <taxon>Sar</taxon>
        <taxon>Stramenopiles</taxon>
        <taxon>Ochrophyta</taxon>
        <taxon>Pelagophyceae</taxon>
        <taxon>Pelagomonadales</taxon>
        <taxon>Pelagomonadaceae</taxon>
        <taxon>Pelagomonas</taxon>
    </lineage>
</organism>
<name>A0A8J2SM10_9STRA</name>
<feature type="transmembrane region" description="Helical" evidence="1">
    <location>
        <begin position="132"/>
        <end position="152"/>
    </location>
</feature>
<gene>
    <name evidence="2" type="ORF">PECAL_5P00990</name>
</gene>
<proteinExistence type="predicted"/>
<keyword evidence="1" id="KW-0812">Transmembrane</keyword>
<evidence type="ECO:0000313" key="2">
    <source>
        <dbReference type="EMBL" id="CAH0375568.1"/>
    </source>
</evidence>